<dbReference type="GO" id="GO:0008360">
    <property type="term" value="P:regulation of cell shape"/>
    <property type="evidence" value="ECO:0007669"/>
    <property type="project" value="UniProtKB-KW"/>
</dbReference>
<dbReference type="InterPro" id="IPR007227">
    <property type="entry name" value="Cell_shape_determining_MreD"/>
</dbReference>
<comment type="similarity">
    <text evidence="2">Belongs to the MreD family.</text>
</comment>
<evidence type="ECO:0000256" key="6">
    <source>
        <dbReference type="ARBA" id="ARBA00022989"/>
    </source>
</evidence>
<feature type="transmembrane region" description="Helical" evidence="8">
    <location>
        <begin position="117"/>
        <end position="134"/>
    </location>
</feature>
<protein>
    <submittedName>
        <fullName evidence="9">Rod shape-determining protein MreD</fullName>
    </submittedName>
</protein>
<keyword evidence="6 8" id="KW-1133">Transmembrane helix</keyword>
<comment type="caution">
    <text evidence="9">The sequence shown here is derived from an EMBL/GenBank/DDBJ whole genome shotgun (WGS) entry which is preliminary data.</text>
</comment>
<evidence type="ECO:0000256" key="5">
    <source>
        <dbReference type="ARBA" id="ARBA00022960"/>
    </source>
</evidence>
<proteinExistence type="inferred from homology"/>
<keyword evidence="4 8" id="KW-0812">Transmembrane</keyword>
<evidence type="ECO:0000256" key="8">
    <source>
        <dbReference type="SAM" id="Phobius"/>
    </source>
</evidence>
<name>A0A932EQ88_9BACT</name>
<dbReference type="EMBL" id="JACPNR010000009">
    <property type="protein sequence ID" value="MBI2678553.1"/>
    <property type="molecule type" value="Genomic_DNA"/>
</dbReference>
<dbReference type="AlphaFoldDB" id="A0A932EQ88"/>
<feature type="transmembrane region" description="Helical" evidence="8">
    <location>
        <begin position="19"/>
        <end position="38"/>
    </location>
</feature>
<dbReference type="NCBIfam" id="TIGR03426">
    <property type="entry name" value="shape_MreD"/>
    <property type="match status" value="1"/>
</dbReference>
<evidence type="ECO:0000256" key="1">
    <source>
        <dbReference type="ARBA" id="ARBA00004651"/>
    </source>
</evidence>
<gene>
    <name evidence="9" type="primary">mreD</name>
    <name evidence="9" type="ORF">HYX28_07205</name>
</gene>
<dbReference type="GO" id="GO:0005886">
    <property type="term" value="C:plasma membrane"/>
    <property type="evidence" value="ECO:0007669"/>
    <property type="project" value="UniProtKB-SubCell"/>
</dbReference>
<organism evidence="9 10">
    <name type="scientific">Candidatus Korobacter versatilis</name>
    <dbReference type="NCBI Taxonomy" id="658062"/>
    <lineage>
        <taxon>Bacteria</taxon>
        <taxon>Pseudomonadati</taxon>
        <taxon>Acidobacteriota</taxon>
        <taxon>Terriglobia</taxon>
        <taxon>Terriglobales</taxon>
        <taxon>Candidatus Korobacteraceae</taxon>
        <taxon>Candidatus Korobacter</taxon>
    </lineage>
</organism>
<evidence type="ECO:0000313" key="10">
    <source>
        <dbReference type="Proteomes" id="UP000779809"/>
    </source>
</evidence>
<evidence type="ECO:0000256" key="7">
    <source>
        <dbReference type="ARBA" id="ARBA00023136"/>
    </source>
</evidence>
<sequence>MSVANVTYTSREEIEVHKFSPWATIGVPLAALLVQSLLGTRLRFVSVFDLPLLVTIFFAVARRNQLTGMATGMFIGLLQDSLTHHPIGMYGIAKTVVGFAASSLGVRLDVENPGSRIIMGFSFYLLHQAIYFAVARNLVNEEIPWAWGHTLGAALANGLLAVVLFAVMDKLKQRA</sequence>
<keyword evidence="3" id="KW-1003">Cell membrane</keyword>
<dbReference type="Proteomes" id="UP000779809">
    <property type="component" value="Unassembled WGS sequence"/>
</dbReference>
<evidence type="ECO:0000256" key="2">
    <source>
        <dbReference type="ARBA" id="ARBA00007776"/>
    </source>
</evidence>
<feature type="transmembrane region" description="Helical" evidence="8">
    <location>
        <begin position="44"/>
        <end position="61"/>
    </location>
</feature>
<comment type="subcellular location">
    <subcellularLocation>
        <location evidence="1">Cell membrane</location>
        <topology evidence="1">Multi-pass membrane protein</topology>
    </subcellularLocation>
</comment>
<evidence type="ECO:0000313" key="9">
    <source>
        <dbReference type="EMBL" id="MBI2678553.1"/>
    </source>
</evidence>
<keyword evidence="7 8" id="KW-0472">Membrane</keyword>
<evidence type="ECO:0000256" key="4">
    <source>
        <dbReference type="ARBA" id="ARBA00022692"/>
    </source>
</evidence>
<accession>A0A932EQ88</accession>
<evidence type="ECO:0000256" key="3">
    <source>
        <dbReference type="ARBA" id="ARBA00022475"/>
    </source>
</evidence>
<feature type="transmembrane region" description="Helical" evidence="8">
    <location>
        <begin position="146"/>
        <end position="167"/>
    </location>
</feature>
<dbReference type="Pfam" id="PF04093">
    <property type="entry name" value="MreD"/>
    <property type="match status" value="1"/>
</dbReference>
<reference evidence="9" key="1">
    <citation type="submission" date="2020-07" db="EMBL/GenBank/DDBJ databases">
        <title>Huge and variable diversity of episymbiotic CPR bacteria and DPANN archaea in groundwater ecosystems.</title>
        <authorList>
            <person name="He C.Y."/>
            <person name="Keren R."/>
            <person name="Whittaker M."/>
            <person name="Farag I.F."/>
            <person name="Doudna J."/>
            <person name="Cate J.H.D."/>
            <person name="Banfield J.F."/>
        </authorList>
    </citation>
    <scope>NUCLEOTIDE SEQUENCE</scope>
    <source>
        <strain evidence="9">NC_groundwater_580_Pr5_B-0.1um_64_19</strain>
    </source>
</reference>
<keyword evidence="5" id="KW-0133">Cell shape</keyword>